<dbReference type="EMBL" id="CP036316">
    <property type="protein sequence ID" value="QDT62879.1"/>
    <property type="molecule type" value="Genomic_DNA"/>
</dbReference>
<dbReference type="KEGG" id="chya:V22_00770"/>
<dbReference type="Proteomes" id="UP000319976">
    <property type="component" value="Chromosome"/>
</dbReference>
<sequence>MKRIVAGTGMNGTETEASAEEGIEYYFPWMRVISWESLVSVHCLVLLVFYPSLMPIMSVRRFYPLGLNHCEHFFFVVFASCALVFGISAARQETRPVGVFLGSISAVIGLILLLMWTSVMLPLAVNEFFYQLNWWLCFLSKLI</sequence>
<feature type="transmembrane region" description="Helical" evidence="1">
    <location>
        <begin position="73"/>
        <end position="90"/>
    </location>
</feature>
<feature type="transmembrane region" description="Helical" evidence="1">
    <location>
        <begin position="32"/>
        <end position="53"/>
    </location>
</feature>
<keyword evidence="1" id="KW-1133">Transmembrane helix</keyword>
<organism evidence="2 3">
    <name type="scientific">Calycomorphotria hydatis</name>
    <dbReference type="NCBI Taxonomy" id="2528027"/>
    <lineage>
        <taxon>Bacteria</taxon>
        <taxon>Pseudomonadati</taxon>
        <taxon>Planctomycetota</taxon>
        <taxon>Planctomycetia</taxon>
        <taxon>Planctomycetales</taxon>
        <taxon>Planctomycetaceae</taxon>
        <taxon>Calycomorphotria</taxon>
    </lineage>
</organism>
<name>A0A517T3D5_9PLAN</name>
<proteinExistence type="predicted"/>
<evidence type="ECO:0000256" key="1">
    <source>
        <dbReference type="SAM" id="Phobius"/>
    </source>
</evidence>
<evidence type="ECO:0000313" key="3">
    <source>
        <dbReference type="Proteomes" id="UP000319976"/>
    </source>
</evidence>
<gene>
    <name evidence="2" type="ORF">V22_00770</name>
</gene>
<keyword evidence="3" id="KW-1185">Reference proteome</keyword>
<reference evidence="2 3" key="1">
    <citation type="submission" date="2019-02" db="EMBL/GenBank/DDBJ databases">
        <title>Deep-cultivation of Planctomycetes and their phenomic and genomic characterization uncovers novel biology.</title>
        <authorList>
            <person name="Wiegand S."/>
            <person name="Jogler M."/>
            <person name="Boedeker C."/>
            <person name="Pinto D."/>
            <person name="Vollmers J."/>
            <person name="Rivas-Marin E."/>
            <person name="Kohn T."/>
            <person name="Peeters S.H."/>
            <person name="Heuer A."/>
            <person name="Rast P."/>
            <person name="Oberbeckmann S."/>
            <person name="Bunk B."/>
            <person name="Jeske O."/>
            <person name="Meyerdierks A."/>
            <person name="Storesund J.E."/>
            <person name="Kallscheuer N."/>
            <person name="Luecker S."/>
            <person name="Lage O.M."/>
            <person name="Pohl T."/>
            <person name="Merkel B.J."/>
            <person name="Hornburger P."/>
            <person name="Mueller R.-W."/>
            <person name="Bruemmer F."/>
            <person name="Labrenz M."/>
            <person name="Spormann A.M."/>
            <person name="Op den Camp H."/>
            <person name="Overmann J."/>
            <person name="Amann R."/>
            <person name="Jetten M.S.M."/>
            <person name="Mascher T."/>
            <person name="Medema M.H."/>
            <person name="Devos D.P."/>
            <person name="Kaster A.-K."/>
            <person name="Ovreas L."/>
            <person name="Rohde M."/>
            <person name="Galperin M.Y."/>
            <person name="Jogler C."/>
        </authorList>
    </citation>
    <scope>NUCLEOTIDE SEQUENCE [LARGE SCALE GENOMIC DNA]</scope>
    <source>
        <strain evidence="2 3">V22</strain>
    </source>
</reference>
<accession>A0A517T3D5</accession>
<keyword evidence="1" id="KW-0472">Membrane</keyword>
<dbReference type="AlphaFoldDB" id="A0A517T3D5"/>
<evidence type="ECO:0000313" key="2">
    <source>
        <dbReference type="EMBL" id="QDT62879.1"/>
    </source>
</evidence>
<keyword evidence="1" id="KW-0812">Transmembrane</keyword>
<feature type="transmembrane region" description="Helical" evidence="1">
    <location>
        <begin position="97"/>
        <end position="125"/>
    </location>
</feature>
<protein>
    <submittedName>
        <fullName evidence="2">Uncharacterized protein</fullName>
    </submittedName>
</protein>